<name>A0A3P3QSN8_9GAMM</name>
<dbReference type="InterPro" id="IPR000847">
    <property type="entry name" value="LysR_HTH_N"/>
</dbReference>
<keyword evidence="7" id="KW-1185">Reference proteome</keyword>
<evidence type="ECO:0000313" key="7">
    <source>
        <dbReference type="Proteomes" id="UP000276260"/>
    </source>
</evidence>
<evidence type="ECO:0000256" key="4">
    <source>
        <dbReference type="ARBA" id="ARBA00023163"/>
    </source>
</evidence>
<dbReference type="GO" id="GO:0003700">
    <property type="term" value="F:DNA-binding transcription factor activity"/>
    <property type="evidence" value="ECO:0007669"/>
    <property type="project" value="InterPro"/>
</dbReference>
<dbReference type="Pfam" id="PF03466">
    <property type="entry name" value="LysR_substrate"/>
    <property type="match status" value="1"/>
</dbReference>
<dbReference type="SUPFAM" id="SSF53850">
    <property type="entry name" value="Periplasmic binding protein-like II"/>
    <property type="match status" value="1"/>
</dbReference>
<gene>
    <name evidence="6" type="ORF">EIK76_04085</name>
</gene>
<evidence type="ECO:0000313" key="6">
    <source>
        <dbReference type="EMBL" id="RRJ23273.1"/>
    </source>
</evidence>
<dbReference type="Gene3D" id="3.40.190.10">
    <property type="entry name" value="Periplasmic binding protein-like II"/>
    <property type="match status" value="2"/>
</dbReference>
<comment type="caution">
    <text evidence="6">The sequence shown here is derived from an EMBL/GenBank/DDBJ whole genome shotgun (WGS) entry which is preliminary data.</text>
</comment>
<accession>A0A3P3QSN8</accession>
<dbReference type="Pfam" id="PF00126">
    <property type="entry name" value="HTH_1"/>
    <property type="match status" value="1"/>
</dbReference>
<sequence length="311" mass="34758">MNIKNKDLNLLLLFKVLYEELNVSSAATRLNLSQPALSHKLNKLRHEFADPLFVRAARGLTPTPKAISISTDILHLVSSLEGFYQHQSGTDFLAQADRLVIYSTDYIESLLLPNLLAVLTEQAPQVQLVMRHTQGTLPKQQLERGDCDLAIAGFYRDLPESFYQQKLQTEDFVVVLRSQHPLAQQQLNLDNYCKARHIVTTLTGDLDGLVDQELAKSGLKRQVCAGLSGFLAPAQVLAGNDLLLTCLKSVADIAQKANPELLIKACPVRLPAVQISQVWHSRTQDDPLRRWLRQQIHQLLTDSLTRTPTAS</sequence>
<reference evidence="6 7" key="1">
    <citation type="submission" date="2018-11" db="EMBL/GenBank/DDBJ databases">
        <title>Draft genome analysis of Rheinheimera mesophila isolated from an industrial waste site.</title>
        <authorList>
            <person name="Yu Q."/>
            <person name="Qi Y."/>
            <person name="Zhang H."/>
            <person name="Lu Y."/>
            <person name="Pu J."/>
        </authorList>
    </citation>
    <scope>NUCLEOTIDE SEQUENCE [LARGE SCALE GENOMIC DNA]</scope>
    <source>
        <strain evidence="6 7">IITR13</strain>
    </source>
</reference>
<dbReference type="Proteomes" id="UP000276260">
    <property type="component" value="Unassembled WGS sequence"/>
</dbReference>
<dbReference type="SUPFAM" id="SSF46785">
    <property type="entry name" value="Winged helix' DNA-binding domain"/>
    <property type="match status" value="1"/>
</dbReference>
<keyword evidence="2" id="KW-0805">Transcription regulation</keyword>
<evidence type="ECO:0000256" key="3">
    <source>
        <dbReference type="ARBA" id="ARBA00023125"/>
    </source>
</evidence>
<organism evidence="6 7">
    <name type="scientific">Rheinheimera mesophila</name>
    <dbReference type="NCBI Taxonomy" id="1547515"/>
    <lineage>
        <taxon>Bacteria</taxon>
        <taxon>Pseudomonadati</taxon>
        <taxon>Pseudomonadota</taxon>
        <taxon>Gammaproteobacteria</taxon>
        <taxon>Chromatiales</taxon>
        <taxon>Chromatiaceae</taxon>
        <taxon>Rheinheimera</taxon>
    </lineage>
</organism>
<dbReference type="PANTHER" id="PTHR30118">
    <property type="entry name" value="HTH-TYPE TRANSCRIPTIONAL REGULATOR LEUO-RELATED"/>
    <property type="match status" value="1"/>
</dbReference>
<dbReference type="InterPro" id="IPR037402">
    <property type="entry name" value="YidZ_PBP2"/>
</dbReference>
<dbReference type="Gene3D" id="1.10.10.10">
    <property type="entry name" value="Winged helix-like DNA-binding domain superfamily/Winged helix DNA-binding domain"/>
    <property type="match status" value="1"/>
</dbReference>
<dbReference type="AlphaFoldDB" id="A0A3P3QSN8"/>
<dbReference type="OrthoDB" id="8720143at2"/>
<dbReference type="PANTHER" id="PTHR30118:SF15">
    <property type="entry name" value="TRANSCRIPTIONAL REGULATORY PROTEIN"/>
    <property type="match status" value="1"/>
</dbReference>
<keyword evidence="4" id="KW-0804">Transcription</keyword>
<dbReference type="GO" id="GO:0003677">
    <property type="term" value="F:DNA binding"/>
    <property type="evidence" value="ECO:0007669"/>
    <property type="project" value="UniProtKB-KW"/>
</dbReference>
<feature type="domain" description="HTH lysR-type" evidence="5">
    <location>
        <begin position="7"/>
        <end position="63"/>
    </location>
</feature>
<dbReference type="CDD" id="cd08417">
    <property type="entry name" value="PBP2_Nitroaromatics_like"/>
    <property type="match status" value="1"/>
</dbReference>
<dbReference type="PROSITE" id="PS50931">
    <property type="entry name" value="HTH_LYSR"/>
    <property type="match status" value="1"/>
</dbReference>
<evidence type="ECO:0000256" key="2">
    <source>
        <dbReference type="ARBA" id="ARBA00023015"/>
    </source>
</evidence>
<dbReference type="RefSeq" id="WP_046519155.1">
    <property type="nucleotide sequence ID" value="NZ_LAVS01000008.1"/>
</dbReference>
<evidence type="ECO:0000256" key="1">
    <source>
        <dbReference type="ARBA" id="ARBA00009437"/>
    </source>
</evidence>
<dbReference type="InterPro" id="IPR005119">
    <property type="entry name" value="LysR_subst-bd"/>
</dbReference>
<dbReference type="InterPro" id="IPR036388">
    <property type="entry name" value="WH-like_DNA-bd_sf"/>
</dbReference>
<dbReference type="InterPro" id="IPR036390">
    <property type="entry name" value="WH_DNA-bd_sf"/>
</dbReference>
<protein>
    <submittedName>
        <fullName evidence="6">LysR family transcriptional regulator</fullName>
    </submittedName>
</protein>
<dbReference type="PRINTS" id="PR00039">
    <property type="entry name" value="HTHLYSR"/>
</dbReference>
<dbReference type="InterPro" id="IPR050389">
    <property type="entry name" value="LysR-type_TF"/>
</dbReference>
<keyword evidence="3" id="KW-0238">DNA-binding</keyword>
<evidence type="ECO:0000259" key="5">
    <source>
        <dbReference type="PROSITE" id="PS50931"/>
    </source>
</evidence>
<dbReference type="EMBL" id="RRCF01000001">
    <property type="protein sequence ID" value="RRJ23273.1"/>
    <property type="molecule type" value="Genomic_DNA"/>
</dbReference>
<proteinExistence type="inferred from homology"/>
<comment type="similarity">
    <text evidence="1">Belongs to the LysR transcriptional regulatory family.</text>
</comment>